<proteinExistence type="predicted"/>
<keyword evidence="2" id="KW-1185">Reference proteome</keyword>
<accession>A0A081C8N7</accession>
<protein>
    <submittedName>
        <fullName evidence="1">Peptidase C26</fullName>
    </submittedName>
</protein>
<dbReference type="STRING" id="1499967.U27_00840"/>
<dbReference type="Proteomes" id="UP000030661">
    <property type="component" value="Unassembled WGS sequence"/>
</dbReference>
<evidence type="ECO:0000313" key="1">
    <source>
        <dbReference type="EMBL" id="GAK60942.1"/>
    </source>
</evidence>
<dbReference type="PROSITE" id="PS51273">
    <property type="entry name" value="GATASE_TYPE_1"/>
    <property type="match status" value="1"/>
</dbReference>
<dbReference type="CDD" id="cd01745">
    <property type="entry name" value="GATase1_2"/>
    <property type="match status" value="1"/>
</dbReference>
<dbReference type="InterPro" id="IPR029062">
    <property type="entry name" value="Class_I_gatase-like"/>
</dbReference>
<dbReference type="EMBL" id="DF820476">
    <property type="protein sequence ID" value="GAK60942.1"/>
    <property type="molecule type" value="Genomic_DNA"/>
</dbReference>
<dbReference type="SUPFAM" id="SSF52317">
    <property type="entry name" value="Class I glutamine amidotransferase-like"/>
    <property type="match status" value="1"/>
</dbReference>
<dbReference type="GO" id="GO:0006598">
    <property type="term" value="P:polyamine catabolic process"/>
    <property type="evidence" value="ECO:0007669"/>
    <property type="project" value="TreeGrafter"/>
</dbReference>
<dbReference type="InterPro" id="IPR044668">
    <property type="entry name" value="PuuD-like"/>
</dbReference>
<dbReference type="eggNOG" id="COG2071">
    <property type="taxonomic scope" value="Bacteria"/>
</dbReference>
<dbReference type="GO" id="GO:0005829">
    <property type="term" value="C:cytosol"/>
    <property type="evidence" value="ECO:0007669"/>
    <property type="project" value="TreeGrafter"/>
</dbReference>
<dbReference type="Gene3D" id="3.40.50.880">
    <property type="match status" value="1"/>
</dbReference>
<dbReference type="AlphaFoldDB" id="A0A081C8N7"/>
<dbReference type="PANTHER" id="PTHR43235:SF1">
    <property type="entry name" value="GLUTAMINE AMIDOTRANSFERASE PB2B2.05-RELATED"/>
    <property type="match status" value="1"/>
</dbReference>
<organism evidence="1">
    <name type="scientific">Vecturithrix granuli</name>
    <dbReference type="NCBI Taxonomy" id="1499967"/>
    <lineage>
        <taxon>Bacteria</taxon>
        <taxon>Candidatus Moduliflexota</taxon>
        <taxon>Candidatus Vecturitrichia</taxon>
        <taxon>Candidatus Vecturitrichales</taxon>
        <taxon>Candidatus Vecturitrichaceae</taxon>
        <taxon>Candidatus Vecturithrix</taxon>
    </lineage>
</organism>
<name>A0A081C8N7_VECG1</name>
<dbReference type="FunFam" id="3.40.50.880:FF:000030">
    <property type="entry name" value="Gamma-glutamyl-gamma-aminobutyrate hydrolase PuuD"/>
    <property type="match status" value="1"/>
</dbReference>
<evidence type="ECO:0000313" key="2">
    <source>
        <dbReference type="Proteomes" id="UP000030661"/>
    </source>
</evidence>
<reference evidence="1" key="1">
    <citation type="journal article" date="2015" name="PeerJ">
        <title>First genomic representation of candidate bacterial phylum KSB3 points to enhanced environmental sensing as a trigger of wastewater bulking.</title>
        <authorList>
            <person name="Sekiguchi Y."/>
            <person name="Ohashi A."/>
            <person name="Parks D.H."/>
            <person name="Yamauchi T."/>
            <person name="Tyson G.W."/>
            <person name="Hugenholtz P."/>
        </authorList>
    </citation>
    <scope>NUCLEOTIDE SEQUENCE [LARGE SCALE GENOMIC DNA]</scope>
</reference>
<dbReference type="GO" id="GO:0033969">
    <property type="term" value="F:gamma-glutamyl-gamma-aminobutyrate hydrolase activity"/>
    <property type="evidence" value="ECO:0007669"/>
    <property type="project" value="TreeGrafter"/>
</dbReference>
<dbReference type="HOGENOM" id="CLU_030756_2_0_0"/>
<gene>
    <name evidence="1" type="ORF">U27_00840</name>
</gene>
<sequence>MRPIIGMTGTTATTFDQGITRLLPTQEVGYRTYVHAVVTSGGAPFFIPLVREQSVIERLITKLDGLLLTGGADINPLYFHSEPHPNLGLIDQEKDELELRITKLALEADIPILGICRGIQVLNVANGGTLYQDIFSEIPTAPLLKHRQQAPMTTLTHSMKIEPGTHLHEMLQQTAILVNSHHHQAVKDVAPDFRITARATDGIIEGIELPSRKFVVGVQWHPEGSFQEDTYAQRLFQAFIQAATAS</sequence>
<dbReference type="Pfam" id="PF07722">
    <property type="entry name" value="Peptidase_C26"/>
    <property type="match status" value="1"/>
</dbReference>
<dbReference type="InterPro" id="IPR011697">
    <property type="entry name" value="Peptidase_C26"/>
</dbReference>
<dbReference type="PANTHER" id="PTHR43235">
    <property type="entry name" value="GLUTAMINE AMIDOTRANSFERASE PB2B2.05-RELATED"/>
    <property type="match status" value="1"/>
</dbReference>